<feature type="domain" description="HDOD" evidence="1">
    <location>
        <begin position="16"/>
        <end position="209"/>
    </location>
</feature>
<sequence length="284" mass="31303">MMRYTLDDLIREAGKLPPLPQASQRALELMRSPDCNLSAVADVLAVDQVLSGVVLRVANSAFYGMPNRIATVHQAVVVIGLQALYEIILAASLGSFLNRPLPGYELRKGELWRHSLGVAICARTIAQKRSWKNIEEFYFAGLLSDIGKLALEKLLRSMAFSLNEWQSTSFLEIERSYFGIDHAMLGAEMARRWRLPEGLVAVIAHHHNPAAAGPYQAQAYAVHIGDSIMMMMGIGIGRDGLQYALDERAVAALNLTETEQQELITAVMDQIEMAEMLITLPGPA</sequence>
<dbReference type="InterPro" id="IPR013976">
    <property type="entry name" value="HDOD"/>
</dbReference>
<dbReference type="InterPro" id="IPR006675">
    <property type="entry name" value="HDIG_dom"/>
</dbReference>
<dbReference type="InterPro" id="IPR052340">
    <property type="entry name" value="RNase_Y/CdgJ"/>
</dbReference>
<dbReference type="CDD" id="cd00077">
    <property type="entry name" value="HDc"/>
    <property type="match status" value="1"/>
</dbReference>
<dbReference type="AlphaFoldDB" id="A0A7C4L0D4"/>
<dbReference type="Pfam" id="PF08668">
    <property type="entry name" value="HDOD"/>
    <property type="match status" value="1"/>
</dbReference>
<dbReference type="SMART" id="SM00471">
    <property type="entry name" value="HDc"/>
    <property type="match status" value="1"/>
</dbReference>
<organism evidence="2">
    <name type="scientific">Bellilinea caldifistulae</name>
    <dbReference type="NCBI Taxonomy" id="360411"/>
    <lineage>
        <taxon>Bacteria</taxon>
        <taxon>Bacillati</taxon>
        <taxon>Chloroflexota</taxon>
        <taxon>Anaerolineae</taxon>
        <taxon>Anaerolineales</taxon>
        <taxon>Anaerolineaceae</taxon>
        <taxon>Bellilinea</taxon>
    </lineage>
</organism>
<proteinExistence type="predicted"/>
<name>A0A7C4L0D4_9CHLR</name>
<reference evidence="2" key="1">
    <citation type="journal article" date="2020" name="mSystems">
        <title>Genome- and Community-Level Interaction Insights into Carbon Utilization and Element Cycling Functions of Hydrothermarchaeota in Hydrothermal Sediment.</title>
        <authorList>
            <person name="Zhou Z."/>
            <person name="Liu Y."/>
            <person name="Xu W."/>
            <person name="Pan J."/>
            <person name="Luo Z.H."/>
            <person name="Li M."/>
        </authorList>
    </citation>
    <scope>NUCLEOTIDE SEQUENCE [LARGE SCALE GENOMIC DNA]</scope>
    <source>
        <strain evidence="2">SpSt-556</strain>
    </source>
</reference>
<dbReference type="EMBL" id="DSXR01000092">
    <property type="protein sequence ID" value="HGS87797.1"/>
    <property type="molecule type" value="Genomic_DNA"/>
</dbReference>
<comment type="caution">
    <text evidence="2">The sequence shown here is derived from an EMBL/GenBank/DDBJ whole genome shotgun (WGS) entry which is preliminary data.</text>
</comment>
<evidence type="ECO:0000259" key="1">
    <source>
        <dbReference type="PROSITE" id="PS51833"/>
    </source>
</evidence>
<gene>
    <name evidence="2" type="ORF">ENT17_09280</name>
</gene>
<dbReference type="Gene3D" id="1.10.3210.10">
    <property type="entry name" value="Hypothetical protein af1432"/>
    <property type="match status" value="1"/>
</dbReference>
<dbReference type="NCBIfam" id="TIGR00277">
    <property type="entry name" value="HDIG"/>
    <property type="match status" value="1"/>
</dbReference>
<accession>A0A7C4L0D4</accession>
<evidence type="ECO:0000313" key="2">
    <source>
        <dbReference type="EMBL" id="HGS87797.1"/>
    </source>
</evidence>
<dbReference type="SUPFAM" id="SSF109604">
    <property type="entry name" value="HD-domain/PDEase-like"/>
    <property type="match status" value="1"/>
</dbReference>
<protein>
    <submittedName>
        <fullName evidence="2">HDOD domain-containing protein</fullName>
    </submittedName>
</protein>
<dbReference type="InterPro" id="IPR003607">
    <property type="entry name" value="HD/PDEase_dom"/>
</dbReference>
<dbReference type="PROSITE" id="PS51833">
    <property type="entry name" value="HDOD"/>
    <property type="match status" value="1"/>
</dbReference>
<dbReference type="PANTHER" id="PTHR33525:SF3">
    <property type="entry name" value="RIBONUCLEASE Y"/>
    <property type="match status" value="1"/>
</dbReference>
<dbReference type="PANTHER" id="PTHR33525">
    <property type="match status" value="1"/>
</dbReference>